<protein>
    <recommendedName>
        <fullName evidence="4">F-box domain-containing protein</fullName>
    </recommendedName>
</protein>
<dbReference type="OrthoDB" id="2889343at2759"/>
<feature type="region of interest" description="Disordered" evidence="1">
    <location>
        <begin position="1"/>
        <end position="22"/>
    </location>
</feature>
<dbReference type="AlphaFoldDB" id="A0A8H5GA65"/>
<evidence type="ECO:0000313" key="3">
    <source>
        <dbReference type="Proteomes" id="UP000518752"/>
    </source>
</evidence>
<evidence type="ECO:0000313" key="2">
    <source>
        <dbReference type="EMBL" id="KAF5361234.1"/>
    </source>
</evidence>
<gene>
    <name evidence="2" type="ORF">D9757_013227</name>
</gene>
<name>A0A8H5GA65_9AGAR</name>
<evidence type="ECO:0000256" key="1">
    <source>
        <dbReference type="SAM" id="MobiDB-lite"/>
    </source>
</evidence>
<dbReference type="EMBL" id="JAACJN010000210">
    <property type="protein sequence ID" value="KAF5361234.1"/>
    <property type="molecule type" value="Genomic_DNA"/>
</dbReference>
<proteinExistence type="predicted"/>
<comment type="caution">
    <text evidence="2">The sequence shown here is derived from an EMBL/GenBank/DDBJ whole genome shotgun (WGS) entry which is preliminary data.</text>
</comment>
<dbReference type="Proteomes" id="UP000518752">
    <property type="component" value="Unassembled WGS sequence"/>
</dbReference>
<accession>A0A8H5GA65</accession>
<evidence type="ECO:0008006" key="4">
    <source>
        <dbReference type="Google" id="ProtNLM"/>
    </source>
</evidence>
<reference evidence="2 3" key="1">
    <citation type="journal article" date="2020" name="ISME J.">
        <title>Uncovering the hidden diversity of litter-decomposition mechanisms in mushroom-forming fungi.</title>
        <authorList>
            <person name="Floudas D."/>
            <person name="Bentzer J."/>
            <person name="Ahren D."/>
            <person name="Johansson T."/>
            <person name="Persson P."/>
            <person name="Tunlid A."/>
        </authorList>
    </citation>
    <scope>NUCLEOTIDE SEQUENCE [LARGE SCALE GENOMIC DNA]</scope>
    <source>
        <strain evidence="2 3">CBS 406.79</strain>
    </source>
</reference>
<sequence>MLNTRQSGIDPLECSPSNKMETPESCPAVLLPYEILGVIFSYNLPSVHKLHSVEDFDGEFEALRLSHVYRRWRLVCHEMPHLWQTIAILDIEEEEAKDGGYWKRCCARTAHYIQLSKDLPLRVVLNSILSWRRTLDFDSNESIADILSMLADEPFVWYTCMRIFTEITWRQFSLSSLGRVCP</sequence>
<organism evidence="2 3">
    <name type="scientific">Collybiopsis confluens</name>
    <dbReference type="NCBI Taxonomy" id="2823264"/>
    <lineage>
        <taxon>Eukaryota</taxon>
        <taxon>Fungi</taxon>
        <taxon>Dikarya</taxon>
        <taxon>Basidiomycota</taxon>
        <taxon>Agaricomycotina</taxon>
        <taxon>Agaricomycetes</taxon>
        <taxon>Agaricomycetidae</taxon>
        <taxon>Agaricales</taxon>
        <taxon>Marasmiineae</taxon>
        <taxon>Omphalotaceae</taxon>
        <taxon>Collybiopsis</taxon>
    </lineage>
</organism>
<dbReference type="Gene3D" id="1.20.1280.50">
    <property type="match status" value="1"/>
</dbReference>
<keyword evidence="3" id="KW-1185">Reference proteome</keyword>